<dbReference type="STRING" id="6669.E9GNX8"/>
<keyword evidence="5 9" id="KW-0560">Oxidoreductase</keyword>
<reference evidence="12 13" key="1">
    <citation type="journal article" date="2011" name="Science">
        <title>The ecoresponsive genome of Daphnia pulex.</title>
        <authorList>
            <person name="Colbourne J.K."/>
            <person name="Pfrender M.E."/>
            <person name="Gilbert D."/>
            <person name="Thomas W.K."/>
            <person name="Tucker A."/>
            <person name="Oakley T.H."/>
            <person name="Tokishita S."/>
            <person name="Aerts A."/>
            <person name="Arnold G.J."/>
            <person name="Basu M.K."/>
            <person name="Bauer D.J."/>
            <person name="Caceres C.E."/>
            <person name="Carmel L."/>
            <person name="Casola C."/>
            <person name="Choi J.H."/>
            <person name="Detter J.C."/>
            <person name="Dong Q."/>
            <person name="Dusheyko S."/>
            <person name="Eads B.D."/>
            <person name="Frohlich T."/>
            <person name="Geiler-Samerotte K.A."/>
            <person name="Gerlach D."/>
            <person name="Hatcher P."/>
            <person name="Jogdeo S."/>
            <person name="Krijgsveld J."/>
            <person name="Kriventseva E.V."/>
            <person name="Kultz D."/>
            <person name="Laforsch C."/>
            <person name="Lindquist E."/>
            <person name="Lopez J."/>
            <person name="Manak J.R."/>
            <person name="Muller J."/>
            <person name="Pangilinan J."/>
            <person name="Patwardhan R.P."/>
            <person name="Pitluck S."/>
            <person name="Pritham E.J."/>
            <person name="Rechtsteiner A."/>
            <person name="Rho M."/>
            <person name="Rogozin I.B."/>
            <person name="Sakarya O."/>
            <person name="Salamov A."/>
            <person name="Schaack S."/>
            <person name="Shapiro H."/>
            <person name="Shiga Y."/>
            <person name="Skalitzky C."/>
            <person name="Smith Z."/>
            <person name="Souvorov A."/>
            <person name="Sung W."/>
            <person name="Tang Z."/>
            <person name="Tsuchiya D."/>
            <person name="Tu H."/>
            <person name="Vos H."/>
            <person name="Wang M."/>
            <person name="Wolf Y.I."/>
            <person name="Yamagata H."/>
            <person name="Yamada T."/>
            <person name="Ye Y."/>
            <person name="Shaw J.R."/>
            <person name="Andrews J."/>
            <person name="Crease T.J."/>
            <person name="Tang H."/>
            <person name="Lucas S.M."/>
            <person name="Robertson H.M."/>
            <person name="Bork P."/>
            <person name="Koonin E.V."/>
            <person name="Zdobnov E.M."/>
            <person name="Grigoriev I.V."/>
            <person name="Lynch M."/>
            <person name="Boore J.L."/>
        </authorList>
    </citation>
    <scope>NUCLEOTIDE SEQUENCE [LARGE SCALE GENOMIC DNA]</scope>
</reference>
<keyword evidence="10" id="KW-0732">Signal</keyword>
<name>E9GNX8_DAPPU</name>
<keyword evidence="2 9" id="KW-0479">Metal-binding</keyword>
<keyword evidence="6 9" id="KW-0186">Copper</keyword>
<comment type="function">
    <text evidence="9">Destroys radicals which are normally produced within the cells and which are toxic to biological systems.</text>
</comment>
<dbReference type="CDD" id="cd00305">
    <property type="entry name" value="Cu-Zn_Superoxide_Dismutase"/>
    <property type="match status" value="1"/>
</dbReference>
<evidence type="ECO:0000256" key="2">
    <source>
        <dbReference type="ARBA" id="ARBA00022723"/>
    </source>
</evidence>
<dbReference type="PROSITE" id="PS00332">
    <property type="entry name" value="SOD_CU_ZN_2"/>
    <property type="match status" value="1"/>
</dbReference>
<dbReference type="EC" id="1.15.1.1" evidence="9"/>
<dbReference type="KEGG" id="dpx:DAPPUDRAFT_305084"/>
<dbReference type="PROSITE" id="PS51257">
    <property type="entry name" value="PROKAR_LIPOPROTEIN"/>
    <property type="match status" value="1"/>
</dbReference>
<evidence type="ECO:0000259" key="11">
    <source>
        <dbReference type="Pfam" id="PF00080"/>
    </source>
</evidence>
<sequence length="176" mass="18132">MKFFASIALLVLMASSCWAQELNARVFLAGKSPVSGSLNLTESAAAGGVRIIGRVTGLTPGNHGFHVHQFGDVFTNGCDSTGPHYNPRKALHGAPHDNADQRHAGDLGNIVADAKGVALINLVDTVVSLSGPESILGRAFVVHAAEDDLGRVENEGSTKTGNAGARLACGIIAIVP</sequence>
<dbReference type="Proteomes" id="UP000000305">
    <property type="component" value="Unassembled WGS sequence"/>
</dbReference>
<dbReference type="Gene3D" id="2.60.40.200">
    <property type="entry name" value="Superoxide dismutase, copper/zinc binding domain"/>
    <property type="match status" value="1"/>
</dbReference>
<dbReference type="PANTHER" id="PTHR10003">
    <property type="entry name" value="SUPEROXIDE DISMUTASE CU-ZN -RELATED"/>
    <property type="match status" value="1"/>
</dbReference>
<evidence type="ECO:0000256" key="8">
    <source>
        <dbReference type="ARBA" id="ARBA00049204"/>
    </source>
</evidence>
<evidence type="ECO:0000256" key="1">
    <source>
        <dbReference type="ARBA" id="ARBA00010457"/>
    </source>
</evidence>
<dbReference type="FunFam" id="2.60.40.200:FF:000003">
    <property type="entry name" value="Superoxide dismutase [Cu-Zn], chloroplastic"/>
    <property type="match status" value="1"/>
</dbReference>
<dbReference type="GO" id="GO:0004784">
    <property type="term" value="F:superoxide dismutase activity"/>
    <property type="evidence" value="ECO:0000318"/>
    <property type="project" value="GO_Central"/>
</dbReference>
<evidence type="ECO:0000256" key="9">
    <source>
        <dbReference type="RuleBase" id="RU000393"/>
    </source>
</evidence>
<dbReference type="OrthoDB" id="2015551at2759"/>
<comment type="catalytic activity">
    <reaction evidence="8 9">
        <text>2 superoxide + 2 H(+) = H2O2 + O2</text>
        <dbReference type="Rhea" id="RHEA:20696"/>
        <dbReference type="ChEBI" id="CHEBI:15378"/>
        <dbReference type="ChEBI" id="CHEBI:15379"/>
        <dbReference type="ChEBI" id="CHEBI:16240"/>
        <dbReference type="ChEBI" id="CHEBI:18421"/>
        <dbReference type="EC" id="1.15.1.1"/>
    </reaction>
</comment>
<dbReference type="InterPro" id="IPR018152">
    <property type="entry name" value="SOD_Cu/Zn_BS"/>
</dbReference>
<evidence type="ECO:0000256" key="6">
    <source>
        <dbReference type="ARBA" id="ARBA00023008"/>
    </source>
</evidence>
<evidence type="ECO:0000256" key="7">
    <source>
        <dbReference type="ARBA" id="ARBA00023157"/>
    </source>
</evidence>
<dbReference type="EMBL" id="GL732555">
    <property type="protein sequence ID" value="EFX78829.1"/>
    <property type="molecule type" value="Genomic_DNA"/>
</dbReference>
<feature type="signal peptide" evidence="10">
    <location>
        <begin position="1"/>
        <end position="19"/>
    </location>
</feature>
<evidence type="ECO:0000313" key="13">
    <source>
        <dbReference type="Proteomes" id="UP000000305"/>
    </source>
</evidence>
<keyword evidence="3 9" id="KW-0862">Zinc</keyword>
<evidence type="ECO:0000256" key="5">
    <source>
        <dbReference type="ARBA" id="ARBA00023002"/>
    </source>
</evidence>
<dbReference type="OMA" id="IVAHEGC"/>
<comment type="similarity">
    <text evidence="1 9">Belongs to the Cu-Zn superoxide dismutase family.</text>
</comment>
<gene>
    <name evidence="12" type="primary">SOD1</name>
    <name evidence="12" type="ORF">DAPPUDRAFT_305084</name>
</gene>
<keyword evidence="4" id="KW-0049">Antioxidant</keyword>
<dbReference type="GO" id="GO:0005507">
    <property type="term" value="F:copper ion binding"/>
    <property type="evidence" value="ECO:0000318"/>
    <property type="project" value="GO_Central"/>
</dbReference>
<dbReference type="InterPro" id="IPR024134">
    <property type="entry name" value="SOD_Cu/Zn_/chaperone"/>
</dbReference>
<keyword evidence="13" id="KW-1185">Reference proteome</keyword>
<feature type="domain" description="Superoxide dismutase copper/zinc binding" evidence="11">
    <location>
        <begin position="34"/>
        <end position="172"/>
    </location>
</feature>
<dbReference type="InterPro" id="IPR036423">
    <property type="entry name" value="SOD-like_Cu/Zn_dom_sf"/>
</dbReference>
<dbReference type="SUPFAM" id="SSF49329">
    <property type="entry name" value="Cu,Zn superoxide dismutase-like"/>
    <property type="match status" value="1"/>
</dbReference>
<dbReference type="eggNOG" id="KOG0441">
    <property type="taxonomic scope" value="Eukaryota"/>
</dbReference>
<organism evidence="12 13">
    <name type="scientific">Daphnia pulex</name>
    <name type="common">Water flea</name>
    <dbReference type="NCBI Taxonomy" id="6669"/>
    <lineage>
        <taxon>Eukaryota</taxon>
        <taxon>Metazoa</taxon>
        <taxon>Ecdysozoa</taxon>
        <taxon>Arthropoda</taxon>
        <taxon>Crustacea</taxon>
        <taxon>Branchiopoda</taxon>
        <taxon>Diplostraca</taxon>
        <taxon>Cladocera</taxon>
        <taxon>Anomopoda</taxon>
        <taxon>Daphniidae</taxon>
        <taxon>Daphnia</taxon>
    </lineage>
</organism>
<accession>E9GNX8</accession>
<dbReference type="Pfam" id="PF00080">
    <property type="entry name" value="Sod_Cu"/>
    <property type="match status" value="1"/>
</dbReference>
<proteinExistence type="inferred from homology"/>
<dbReference type="PRINTS" id="PR00068">
    <property type="entry name" value="CUZNDISMTASE"/>
</dbReference>
<comment type="cofactor">
    <cofactor evidence="9">
        <name>Cu cation</name>
        <dbReference type="ChEBI" id="CHEBI:23378"/>
    </cofactor>
    <text evidence="9">Binds 1 copper ion per subunit.</text>
</comment>
<evidence type="ECO:0000256" key="3">
    <source>
        <dbReference type="ARBA" id="ARBA00022833"/>
    </source>
</evidence>
<dbReference type="InterPro" id="IPR001424">
    <property type="entry name" value="SOD_Cu_Zn_dom"/>
</dbReference>
<dbReference type="PhylomeDB" id="E9GNX8"/>
<dbReference type="AlphaFoldDB" id="E9GNX8"/>
<keyword evidence="7" id="KW-1015">Disulfide bond</keyword>
<evidence type="ECO:0000313" key="12">
    <source>
        <dbReference type="EMBL" id="EFX78829.1"/>
    </source>
</evidence>
<evidence type="ECO:0000256" key="10">
    <source>
        <dbReference type="SAM" id="SignalP"/>
    </source>
</evidence>
<comment type="cofactor">
    <cofactor evidence="9">
        <name>Zn(2+)</name>
        <dbReference type="ChEBI" id="CHEBI:29105"/>
    </cofactor>
    <text evidence="9">Binds 1 zinc ion per subunit.</text>
</comment>
<protein>
    <recommendedName>
        <fullName evidence="9">Superoxide dismutase [Cu-Zn]</fullName>
        <ecNumber evidence="9">1.15.1.1</ecNumber>
    </recommendedName>
</protein>
<dbReference type="HOGENOM" id="CLU_056632_4_1_1"/>
<evidence type="ECO:0000256" key="4">
    <source>
        <dbReference type="ARBA" id="ARBA00022862"/>
    </source>
</evidence>
<feature type="chain" id="PRO_5003237604" description="Superoxide dismutase [Cu-Zn]" evidence="10">
    <location>
        <begin position="20"/>
        <end position="176"/>
    </location>
</feature>
<dbReference type="InParanoid" id="E9GNX8"/>
<dbReference type="GO" id="GO:0019430">
    <property type="term" value="P:removal of superoxide radicals"/>
    <property type="evidence" value="ECO:0000318"/>
    <property type="project" value="GO_Central"/>
</dbReference>